<protein>
    <submittedName>
        <fullName evidence="3">T-protein</fullName>
    </submittedName>
</protein>
<gene>
    <name evidence="3" type="primary">tyrA_2</name>
    <name evidence="3" type="ORF">PARHAE_00853</name>
</gene>
<dbReference type="InterPro" id="IPR050812">
    <property type="entry name" value="Preph/Arog_dehydrog"/>
</dbReference>
<dbReference type="PANTHER" id="PTHR21363:SF0">
    <property type="entry name" value="PREPHENATE DEHYDROGENASE [NADP(+)]"/>
    <property type="match status" value="1"/>
</dbReference>
<evidence type="ECO:0000313" key="3">
    <source>
        <dbReference type="EMBL" id="VDS07675.1"/>
    </source>
</evidence>
<accession>A0A447IJH6</accession>
<proteinExistence type="predicted"/>
<dbReference type="InterPro" id="IPR046825">
    <property type="entry name" value="PDH_C"/>
</dbReference>
<sequence length="238" mass="25241">MSFRPETLSIIGLGAFGQLAARHLRPHLALTVCDPQVRANDLPQVDLAQAALADIVVLAVPLSRMAGVLRAIAPHLRPGAVVIDVASVKVAPARLMLDLLPPHVQVIASHPLFGPASAAEGLAGHRIAWCPLRGGAHRRIAAFLRAQGLEVIPTTPDQHDRDMAVVQGLTHLIARSLSRLGPLPQRMATRSFQKLAEAAAMVQDDSPELLTTILRDNPHAEGVRSRFLAEAAGIAAGV</sequence>
<dbReference type="InterPro" id="IPR046826">
    <property type="entry name" value="PDH_N"/>
</dbReference>
<dbReference type="InterPro" id="IPR003099">
    <property type="entry name" value="Prephen_DH"/>
</dbReference>
<dbReference type="SUPFAM" id="SSF48179">
    <property type="entry name" value="6-phosphogluconate dehydrogenase C-terminal domain-like"/>
    <property type="match status" value="1"/>
</dbReference>
<dbReference type="GO" id="GO:0004665">
    <property type="term" value="F:prephenate dehydrogenase (NADP+) activity"/>
    <property type="evidence" value="ECO:0007669"/>
    <property type="project" value="InterPro"/>
</dbReference>
<evidence type="ECO:0000256" key="1">
    <source>
        <dbReference type="ARBA" id="ARBA00023002"/>
    </source>
</evidence>
<keyword evidence="1" id="KW-0560">Oxidoreductase</keyword>
<dbReference type="Gene3D" id="3.40.50.720">
    <property type="entry name" value="NAD(P)-binding Rossmann-like Domain"/>
    <property type="match status" value="1"/>
</dbReference>
<dbReference type="OrthoDB" id="9800497at2"/>
<dbReference type="SUPFAM" id="SSF51735">
    <property type="entry name" value="NAD(P)-binding Rossmann-fold domains"/>
    <property type="match status" value="1"/>
</dbReference>
<keyword evidence="4" id="KW-1185">Reference proteome</keyword>
<dbReference type="GO" id="GO:0006571">
    <property type="term" value="P:tyrosine biosynthetic process"/>
    <property type="evidence" value="ECO:0007669"/>
    <property type="project" value="InterPro"/>
</dbReference>
<dbReference type="AlphaFoldDB" id="A0A447IJH6"/>
<dbReference type="Pfam" id="PF20463">
    <property type="entry name" value="PDH_C"/>
    <property type="match status" value="1"/>
</dbReference>
<dbReference type="GO" id="GO:0070403">
    <property type="term" value="F:NAD+ binding"/>
    <property type="evidence" value="ECO:0007669"/>
    <property type="project" value="InterPro"/>
</dbReference>
<dbReference type="Proteomes" id="UP000270743">
    <property type="component" value="Unassembled WGS sequence"/>
</dbReference>
<feature type="domain" description="Prephenate/arogenate dehydrogenase" evidence="2">
    <location>
        <begin position="6"/>
        <end position="238"/>
    </location>
</feature>
<dbReference type="GO" id="GO:0008977">
    <property type="term" value="F:prephenate dehydrogenase (NAD+) activity"/>
    <property type="evidence" value="ECO:0007669"/>
    <property type="project" value="InterPro"/>
</dbReference>
<dbReference type="InterPro" id="IPR036291">
    <property type="entry name" value="NAD(P)-bd_dom_sf"/>
</dbReference>
<dbReference type="PANTHER" id="PTHR21363">
    <property type="entry name" value="PREPHENATE DEHYDROGENASE"/>
    <property type="match status" value="1"/>
</dbReference>
<evidence type="ECO:0000259" key="2">
    <source>
        <dbReference type="PROSITE" id="PS51176"/>
    </source>
</evidence>
<dbReference type="EMBL" id="UZWE01000022">
    <property type="protein sequence ID" value="VDS07675.1"/>
    <property type="molecule type" value="Genomic_DNA"/>
</dbReference>
<reference evidence="3 4" key="1">
    <citation type="submission" date="2018-12" db="EMBL/GenBank/DDBJ databases">
        <authorList>
            <person name="Criscuolo A."/>
        </authorList>
    </citation>
    <scope>NUCLEOTIDE SEQUENCE [LARGE SCALE GENOMIC DNA]</scope>
    <source>
        <strain evidence="3">ACIP1116241</strain>
    </source>
</reference>
<organism evidence="3 4">
    <name type="scientific">Paracoccus haematequi</name>
    <dbReference type="NCBI Taxonomy" id="2491866"/>
    <lineage>
        <taxon>Bacteria</taxon>
        <taxon>Pseudomonadati</taxon>
        <taxon>Pseudomonadota</taxon>
        <taxon>Alphaproteobacteria</taxon>
        <taxon>Rhodobacterales</taxon>
        <taxon>Paracoccaceae</taxon>
        <taxon>Paracoccus</taxon>
    </lineage>
</organism>
<dbReference type="PROSITE" id="PS51176">
    <property type="entry name" value="PDH_ADH"/>
    <property type="match status" value="1"/>
</dbReference>
<dbReference type="RefSeq" id="WP_126153363.1">
    <property type="nucleotide sequence ID" value="NZ_UZWE01000022.1"/>
</dbReference>
<dbReference type="Pfam" id="PF02153">
    <property type="entry name" value="PDH_N"/>
    <property type="match status" value="1"/>
</dbReference>
<name>A0A447IJH6_9RHOB</name>
<dbReference type="InterPro" id="IPR008927">
    <property type="entry name" value="6-PGluconate_DH-like_C_sf"/>
</dbReference>
<evidence type="ECO:0000313" key="4">
    <source>
        <dbReference type="Proteomes" id="UP000270743"/>
    </source>
</evidence>